<sequence>MAWRPANSLPVLHRQLQQGSRAAPPATSWSEWGLIGDAAHDPTSDHSPHDFPGWGYDIVTAADFPNRPDLGLDAHQVLDDLRRSRDPRVKYAISNGQMYSSYAVKGYSAWTWRPYNPRNGDRHFTHGHLSVVGDPRADGTQPWQTIGADDMFGDEDRRRSNNVDETVWQGIVNGSPTARGLVVPNQPTVDRPIWLVNKLTEVAADAKASRLAVEALVAFINERGGTVDTATIIARMDELAAAEAAREQELLQRIADLEAQLAAPQPDLPPAQRTATPSS</sequence>
<organism evidence="1 2">
    <name type="scientific">Dactylosporangium sucinum</name>
    <dbReference type="NCBI Taxonomy" id="1424081"/>
    <lineage>
        <taxon>Bacteria</taxon>
        <taxon>Bacillati</taxon>
        <taxon>Actinomycetota</taxon>
        <taxon>Actinomycetes</taxon>
        <taxon>Micromonosporales</taxon>
        <taxon>Micromonosporaceae</taxon>
        <taxon>Dactylosporangium</taxon>
    </lineage>
</organism>
<reference evidence="1" key="2">
    <citation type="submission" date="2020-09" db="EMBL/GenBank/DDBJ databases">
        <authorList>
            <person name="Sun Q."/>
            <person name="Ohkuma M."/>
        </authorList>
    </citation>
    <scope>NUCLEOTIDE SEQUENCE</scope>
    <source>
        <strain evidence="1">JCM 19831</strain>
    </source>
</reference>
<comment type="caution">
    <text evidence="1">The sequence shown here is derived from an EMBL/GenBank/DDBJ whole genome shotgun (WGS) entry which is preliminary data.</text>
</comment>
<dbReference type="Proteomes" id="UP000642070">
    <property type="component" value="Unassembled WGS sequence"/>
</dbReference>
<evidence type="ECO:0000313" key="2">
    <source>
        <dbReference type="Proteomes" id="UP000642070"/>
    </source>
</evidence>
<accession>A0A917X7W7</accession>
<gene>
    <name evidence="1" type="ORF">GCM10007977_107910</name>
</gene>
<evidence type="ECO:0000313" key="1">
    <source>
        <dbReference type="EMBL" id="GGM88317.1"/>
    </source>
</evidence>
<dbReference type="EMBL" id="BMPI01000118">
    <property type="protein sequence ID" value="GGM88317.1"/>
    <property type="molecule type" value="Genomic_DNA"/>
</dbReference>
<dbReference type="AlphaFoldDB" id="A0A917X7W7"/>
<dbReference type="RefSeq" id="WP_190257919.1">
    <property type="nucleotide sequence ID" value="NZ_BMPI01000118.1"/>
</dbReference>
<protein>
    <submittedName>
        <fullName evidence="1">Uncharacterized protein</fullName>
    </submittedName>
</protein>
<keyword evidence="2" id="KW-1185">Reference proteome</keyword>
<proteinExistence type="predicted"/>
<reference evidence="1" key="1">
    <citation type="journal article" date="2014" name="Int. J. Syst. Evol. Microbiol.">
        <title>Complete genome sequence of Corynebacterium casei LMG S-19264T (=DSM 44701T), isolated from a smear-ripened cheese.</title>
        <authorList>
            <consortium name="US DOE Joint Genome Institute (JGI-PGF)"/>
            <person name="Walter F."/>
            <person name="Albersmeier A."/>
            <person name="Kalinowski J."/>
            <person name="Ruckert C."/>
        </authorList>
    </citation>
    <scope>NUCLEOTIDE SEQUENCE</scope>
    <source>
        <strain evidence="1">JCM 19831</strain>
    </source>
</reference>
<name>A0A917X7W7_9ACTN</name>